<dbReference type="Proteomes" id="UP001150925">
    <property type="component" value="Unassembled WGS sequence"/>
</dbReference>
<dbReference type="InterPro" id="IPR011010">
    <property type="entry name" value="DNA_brk_join_enz"/>
</dbReference>
<name>A0A9W8AKD3_9FUNG</name>
<dbReference type="SUPFAM" id="SSF56349">
    <property type="entry name" value="DNA breaking-rejoining enzymes"/>
    <property type="match status" value="1"/>
</dbReference>
<keyword evidence="2" id="KW-1185">Reference proteome</keyword>
<sequence>MAEAGINTNLFSPHTIRSASATKAKLLGFTEDVILRAANWANAQTFYKFYYQPPIERTALPV</sequence>
<comment type="caution">
    <text evidence="1">The sequence shown here is derived from an EMBL/GenBank/DDBJ whole genome shotgun (WGS) entry which is preliminary data.</text>
</comment>
<gene>
    <name evidence="1" type="ORF">IWQ62_005101</name>
</gene>
<dbReference type="EMBL" id="JANBPY010001959">
    <property type="protein sequence ID" value="KAJ1957380.1"/>
    <property type="molecule type" value="Genomic_DNA"/>
</dbReference>
<evidence type="ECO:0000313" key="2">
    <source>
        <dbReference type="Proteomes" id="UP001150925"/>
    </source>
</evidence>
<organism evidence="1 2">
    <name type="scientific">Dispira parvispora</name>
    <dbReference type="NCBI Taxonomy" id="1520584"/>
    <lineage>
        <taxon>Eukaryota</taxon>
        <taxon>Fungi</taxon>
        <taxon>Fungi incertae sedis</taxon>
        <taxon>Zoopagomycota</taxon>
        <taxon>Kickxellomycotina</taxon>
        <taxon>Dimargaritomycetes</taxon>
        <taxon>Dimargaritales</taxon>
        <taxon>Dimargaritaceae</taxon>
        <taxon>Dispira</taxon>
    </lineage>
</organism>
<dbReference type="OrthoDB" id="2221171at2759"/>
<protein>
    <recommendedName>
        <fullName evidence="3">Tyr recombinase domain-containing protein</fullName>
    </recommendedName>
</protein>
<accession>A0A9W8AKD3</accession>
<evidence type="ECO:0000313" key="1">
    <source>
        <dbReference type="EMBL" id="KAJ1957380.1"/>
    </source>
</evidence>
<dbReference type="AlphaFoldDB" id="A0A9W8AKD3"/>
<evidence type="ECO:0008006" key="3">
    <source>
        <dbReference type="Google" id="ProtNLM"/>
    </source>
</evidence>
<feature type="non-terminal residue" evidence="1">
    <location>
        <position position="62"/>
    </location>
</feature>
<reference evidence="1" key="1">
    <citation type="submission" date="2022-07" db="EMBL/GenBank/DDBJ databases">
        <title>Phylogenomic reconstructions and comparative analyses of Kickxellomycotina fungi.</title>
        <authorList>
            <person name="Reynolds N.K."/>
            <person name="Stajich J.E."/>
            <person name="Barry K."/>
            <person name="Grigoriev I.V."/>
            <person name="Crous P."/>
            <person name="Smith M.E."/>
        </authorList>
    </citation>
    <scope>NUCLEOTIDE SEQUENCE</scope>
    <source>
        <strain evidence="1">RSA 1196</strain>
    </source>
</reference>
<dbReference type="GO" id="GO:0003677">
    <property type="term" value="F:DNA binding"/>
    <property type="evidence" value="ECO:0007669"/>
    <property type="project" value="InterPro"/>
</dbReference>
<proteinExistence type="predicted"/>